<evidence type="ECO:0000313" key="1">
    <source>
        <dbReference type="EMBL" id="QJA85562.1"/>
    </source>
</evidence>
<gene>
    <name evidence="1" type="ORF">MM415B02202_0001</name>
</gene>
<dbReference type="EMBL" id="MT142583">
    <property type="protein sequence ID" value="QJA85562.1"/>
    <property type="molecule type" value="Genomic_DNA"/>
</dbReference>
<name>A0A6M3KV10_9ZZZZ</name>
<protein>
    <submittedName>
        <fullName evidence="1">Uncharacterized protein</fullName>
    </submittedName>
</protein>
<dbReference type="AlphaFoldDB" id="A0A6M3KV10"/>
<proteinExistence type="predicted"/>
<organism evidence="1">
    <name type="scientific">viral metagenome</name>
    <dbReference type="NCBI Taxonomy" id="1070528"/>
    <lineage>
        <taxon>unclassified sequences</taxon>
        <taxon>metagenomes</taxon>
        <taxon>organismal metagenomes</taxon>
    </lineage>
</organism>
<reference evidence="1" key="1">
    <citation type="submission" date="2020-03" db="EMBL/GenBank/DDBJ databases">
        <title>The deep terrestrial virosphere.</title>
        <authorList>
            <person name="Holmfeldt K."/>
            <person name="Nilsson E."/>
            <person name="Simone D."/>
            <person name="Lopez-Fernandez M."/>
            <person name="Wu X."/>
            <person name="de Brujin I."/>
            <person name="Lundin D."/>
            <person name="Andersson A."/>
            <person name="Bertilsson S."/>
            <person name="Dopson M."/>
        </authorList>
    </citation>
    <scope>NUCLEOTIDE SEQUENCE</scope>
    <source>
        <strain evidence="1">MM415B02202</strain>
    </source>
</reference>
<sequence length="87" mass="9907">MNFRKITHGWAEQTFNDIGECLGQTFFAGDQVEYETEDGDPINIMDMPLAGREYFIFDMVQPGNIKITAQKSASRTEELKHPYLGVC</sequence>
<accession>A0A6M3KV10</accession>